<proteinExistence type="predicted"/>
<dbReference type="SUPFAM" id="SSF81822">
    <property type="entry name" value="RuBisCo LSMT C-terminal, substrate-binding domain"/>
    <property type="match status" value="1"/>
</dbReference>
<evidence type="ECO:0000259" key="4">
    <source>
        <dbReference type="Pfam" id="PF09273"/>
    </source>
</evidence>
<keyword evidence="3" id="KW-0949">S-adenosyl-L-methionine</keyword>
<keyword evidence="1" id="KW-0489">Methyltransferase</keyword>
<dbReference type="EMBL" id="JACMSC010000010">
    <property type="protein sequence ID" value="KAG6504549.1"/>
    <property type="molecule type" value="Genomic_DNA"/>
</dbReference>
<evidence type="ECO:0000256" key="2">
    <source>
        <dbReference type="ARBA" id="ARBA00022679"/>
    </source>
</evidence>
<dbReference type="Gene3D" id="3.90.1420.10">
    <property type="entry name" value="Rubisco LSMT, substrate-binding domain"/>
    <property type="match status" value="1"/>
</dbReference>
<evidence type="ECO:0000256" key="3">
    <source>
        <dbReference type="ARBA" id="ARBA00022691"/>
    </source>
</evidence>
<dbReference type="Proteomes" id="UP000734854">
    <property type="component" value="Unassembled WGS sequence"/>
</dbReference>
<evidence type="ECO:0000256" key="1">
    <source>
        <dbReference type="ARBA" id="ARBA00022603"/>
    </source>
</evidence>
<dbReference type="Pfam" id="PF09273">
    <property type="entry name" value="Rubis-subs-bind"/>
    <property type="match status" value="1"/>
</dbReference>
<dbReference type="InterPro" id="IPR050600">
    <property type="entry name" value="SETD3_SETD6_MTase"/>
</dbReference>
<dbReference type="Gene3D" id="3.90.1410.10">
    <property type="entry name" value="set domain protein methyltransferase, domain 1"/>
    <property type="match status" value="1"/>
</dbReference>
<sequence>MRIGVRVARSLFASPDLPPPVFATRALRSKFSFSVSCPEKEHVIVEESANFLRWLRGKTGTDISSVLALGNSTYGSKLDGITFLSLLQNGGNIEKSSLIALKNIKAGDCILKVPYLAQITSESLSSEIEQLLPRNIGNVSWVAIVLLAEKKLRQSSEWYTYLNCLPCMDEMHNAIFWRKDELKMICKSPVYQETISQQAYIEKEFSALRPVLEMFPDVFGKVLLENFMHAYALVSSRAWETSKGVSLIPFADFLNHDCKCGAVLLSDVDKEISEVIADRDYAIGEQGTSFCPLLCSLRLILHLGFLLLCKHKISLDFQVMIRYGKFSNATLLLDFGFTLQHNLYDQVQLHMDIPLHDPLYATKTELVEKHCSPRISSVDKSNSTGNFFIIKLATCSCYSVTREVKSASSKGKGIPQALRAFVRILSATSIEELQALLAEAAENDGRLARRPLKSKEREVQAHHILCSRLFLMIEGHNTALKMLNSQDDTDYNLRPSIRTRMAVNLLSGELRIMQSAYNWLENYCKRLSGAKEEDALPLSADTELG</sequence>
<accession>A0A8J5L307</accession>
<dbReference type="PANTHER" id="PTHR13271">
    <property type="entry name" value="UNCHARACTERIZED PUTATIVE METHYLTRANSFERASE"/>
    <property type="match status" value="1"/>
</dbReference>
<dbReference type="AlphaFoldDB" id="A0A8J5L307"/>
<dbReference type="InterPro" id="IPR046341">
    <property type="entry name" value="SET_dom_sf"/>
</dbReference>
<protein>
    <recommendedName>
        <fullName evidence="4">Rubisco LSMT substrate-binding domain-containing protein</fullName>
    </recommendedName>
</protein>
<name>A0A8J5L307_ZINOF</name>
<organism evidence="5 6">
    <name type="scientific">Zingiber officinale</name>
    <name type="common">Ginger</name>
    <name type="synonym">Amomum zingiber</name>
    <dbReference type="NCBI Taxonomy" id="94328"/>
    <lineage>
        <taxon>Eukaryota</taxon>
        <taxon>Viridiplantae</taxon>
        <taxon>Streptophyta</taxon>
        <taxon>Embryophyta</taxon>
        <taxon>Tracheophyta</taxon>
        <taxon>Spermatophyta</taxon>
        <taxon>Magnoliopsida</taxon>
        <taxon>Liliopsida</taxon>
        <taxon>Zingiberales</taxon>
        <taxon>Zingiberaceae</taxon>
        <taxon>Zingiber</taxon>
    </lineage>
</organism>
<dbReference type="GO" id="GO:0032259">
    <property type="term" value="P:methylation"/>
    <property type="evidence" value="ECO:0007669"/>
    <property type="project" value="UniProtKB-KW"/>
</dbReference>
<comment type="caution">
    <text evidence="5">The sequence shown here is derived from an EMBL/GenBank/DDBJ whole genome shotgun (WGS) entry which is preliminary data.</text>
</comment>
<keyword evidence="6" id="KW-1185">Reference proteome</keyword>
<evidence type="ECO:0000313" key="6">
    <source>
        <dbReference type="Proteomes" id="UP000734854"/>
    </source>
</evidence>
<keyword evidence="2" id="KW-0808">Transferase</keyword>
<reference evidence="5 6" key="1">
    <citation type="submission" date="2020-08" db="EMBL/GenBank/DDBJ databases">
        <title>Plant Genome Project.</title>
        <authorList>
            <person name="Zhang R.-G."/>
        </authorList>
    </citation>
    <scope>NUCLEOTIDE SEQUENCE [LARGE SCALE GENOMIC DNA]</scope>
    <source>
        <tissue evidence="5">Rhizome</tissue>
    </source>
</reference>
<gene>
    <name evidence="5" type="ORF">ZIOFF_036883</name>
</gene>
<dbReference type="InterPro" id="IPR015353">
    <property type="entry name" value="Rubisco_LSMT_subst-bd"/>
</dbReference>
<dbReference type="SUPFAM" id="SSF82199">
    <property type="entry name" value="SET domain"/>
    <property type="match status" value="1"/>
</dbReference>
<dbReference type="GO" id="GO:0016279">
    <property type="term" value="F:protein-lysine N-methyltransferase activity"/>
    <property type="evidence" value="ECO:0007669"/>
    <property type="project" value="TreeGrafter"/>
</dbReference>
<dbReference type="PANTHER" id="PTHR13271:SF134">
    <property type="entry name" value="OS01G0976450 PROTEIN"/>
    <property type="match status" value="1"/>
</dbReference>
<evidence type="ECO:0000313" key="5">
    <source>
        <dbReference type="EMBL" id="KAG6504549.1"/>
    </source>
</evidence>
<feature type="domain" description="Rubisco LSMT substrate-binding" evidence="4">
    <location>
        <begin position="356"/>
        <end position="512"/>
    </location>
</feature>
<dbReference type="InterPro" id="IPR036464">
    <property type="entry name" value="Rubisco_LSMT_subst-bd_sf"/>
</dbReference>